<sequence length="196" mass="21343">MTSLAILRRWMIAGALLLLLPMMALGAEVDQNGASFSEQMQLAGETLELSGTGVAKYRIVITVYAAGLYLPADTKTAQVLAGDTPRSLAIEYFHDISAADIIKAARTKLEEQLSSSELDKLEPKIKQFHSMYQAVSDGDRYRMDYVPGKGTQLLFNGTTVGTVTGADFAAAYFGIWLDADDPLSKNLRRDLLEGTD</sequence>
<evidence type="ECO:0000313" key="2">
    <source>
        <dbReference type="EMBL" id="MEX0430089.1"/>
    </source>
</evidence>
<evidence type="ECO:0000259" key="1">
    <source>
        <dbReference type="Pfam" id="PF16036"/>
    </source>
</evidence>
<gene>
    <name evidence="2" type="ORF">V6X30_01565</name>
</gene>
<dbReference type="InterPro" id="IPR016087">
    <property type="entry name" value="Chalcone_isomerase"/>
</dbReference>
<dbReference type="Proteomes" id="UP001556637">
    <property type="component" value="Unassembled WGS sequence"/>
</dbReference>
<dbReference type="GO" id="GO:0016853">
    <property type="term" value="F:isomerase activity"/>
    <property type="evidence" value="ECO:0007669"/>
    <property type="project" value="UniProtKB-KW"/>
</dbReference>
<organism evidence="2 3">
    <name type="scientific">Spiribacter insolitus</name>
    <dbReference type="NCBI Taxonomy" id="3122417"/>
    <lineage>
        <taxon>Bacteria</taxon>
        <taxon>Pseudomonadati</taxon>
        <taxon>Pseudomonadota</taxon>
        <taxon>Gammaproteobacteria</taxon>
        <taxon>Chromatiales</taxon>
        <taxon>Ectothiorhodospiraceae</taxon>
        <taxon>Spiribacter</taxon>
    </lineage>
</organism>
<evidence type="ECO:0000313" key="3">
    <source>
        <dbReference type="Proteomes" id="UP001556637"/>
    </source>
</evidence>
<comment type="caution">
    <text evidence="2">The sequence shown here is derived from an EMBL/GenBank/DDBJ whole genome shotgun (WGS) entry which is preliminary data.</text>
</comment>
<keyword evidence="2" id="KW-0413">Isomerase</keyword>
<reference evidence="2 3" key="1">
    <citation type="submission" date="2024-02" db="EMBL/GenBank/DDBJ databases">
        <title>New especies of Spiribacter isolated from saline water.</title>
        <authorList>
            <person name="Leon M.J."/>
            <person name="De La Haba R."/>
            <person name="Sanchez-Porro C."/>
            <person name="Ventosa A."/>
        </authorList>
    </citation>
    <scope>NUCLEOTIDE SEQUENCE [LARGE SCALE GENOMIC DNA]</scope>
    <source>
        <strain evidence="3">ag22IC4-189</strain>
    </source>
</reference>
<protein>
    <submittedName>
        <fullName evidence="2">Chalcone isomerase family protein</fullName>
    </submittedName>
</protein>
<dbReference type="InterPro" id="IPR036298">
    <property type="entry name" value="Chalcone_isomerase_sf"/>
</dbReference>
<dbReference type="Pfam" id="PF16036">
    <property type="entry name" value="Chalcone_3"/>
    <property type="match status" value="1"/>
</dbReference>
<feature type="domain" description="Chalcone isomerase" evidence="1">
    <location>
        <begin position="31"/>
        <end position="192"/>
    </location>
</feature>
<dbReference type="Gene3D" id="3.50.70.10">
    <property type="match status" value="1"/>
</dbReference>
<dbReference type="SUPFAM" id="SSF54626">
    <property type="entry name" value="Chalcone isomerase"/>
    <property type="match status" value="1"/>
</dbReference>
<dbReference type="RefSeq" id="WP_367982884.1">
    <property type="nucleotide sequence ID" value="NZ_JBAKFF010000001.1"/>
</dbReference>
<dbReference type="EMBL" id="JBAKFF010000001">
    <property type="protein sequence ID" value="MEX0430089.1"/>
    <property type="molecule type" value="Genomic_DNA"/>
</dbReference>
<accession>A0ABV3T4G4</accession>
<proteinExistence type="predicted"/>
<dbReference type="InterPro" id="IPR016088">
    <property type="entry name" value="Chalcone_isomerase_3-sand"/>
</dbReference>
<name>A0ABV3T4G4_9GAMM</name>
<keyword evidence="3" id="KW-1185">Reference proteome</keyword>